<organism evidence="1 2">
    <name type="scientific">Symbiodinium pilosum</name>
    <name type="common">Dinoflagellate</name>
    <dbReference type="NCBI Taxonomy" id="2952"/>
    <lineage>
        <taxon>Eukaryota</taxon>
        <taxon>Sar</taxon>
        <taxon>Alveolata</taxon>
        <taxon>Dinophyceae</taxon>
        <taxon>Suessiales</taxon>
        <taxon>Symbiodiniaceae</taxon>
        <taxon>Symbiodinium</taxon>
    </lineage>
</organism>
<accession>A0A812MNN3</accession>
<dbReference type="InterPro" id="IPR015915">
    <property type="entry name" value="Kelch-typ_b-propeller"/>
</dbReference>
<reference evidence="1" key="1">
    <citation type="submission" date="2021-02" db="EMBL/GenBank/DDBJ databases">
        <authorList>
            <person name="Dougan E. K."/>
            <person name="Rhodes N."/>
            <person name="Thang M."/>
            <person name="Chan C."/>
        </authorList>
    </citation>
    <scope>NUCLEOTIDE SEQUENCE</scope>
</reference>
<dbReference type="AlphaFoldDB" id="A0A812MNN3"/>
<dbReference type="EMBL" id="CAJNIZ010007914">
    <property type="protein sequence ID" value="CAE7262390.1"/>
    <property type="molecule type" value="Genomic_DNA"/>
</dbReference>
<dbReference type="InterPro" id="IPR036278">
    <property type="entry name" value="Sialidase_sf"/>
</dbReference>
<dbReference type="OrthoDB" id="410491at2759"/>
<gene>
    <name evidence="1" type="primary">HCN2</name>
    <name evidence="1" type="ORF">SPIL2461_LOCUS5538</name>
</gene>
<evidence type="ECO:0000313" key="1">
    <source>
        <dbReference type="EMBL" id="CAE7262390.1"/>
    </source>
</evidence>
<protein>
    <submittedName>
        <fullName evidence="1">HCN2 protein</fullName>
    </submittedName>
</protein>
<dbReference type="SUPFAM" id="SSF50939">
    <property type="entry name" value="Sialidases"/>
    <property type="match status" value="1"/>
</dbReference>
<comment type="caution">
    <text evidence="1">The sequence shown here is derived from an EMBL/GenBank/DDBJ whole genome shotgun (WGS) entry which is preliminary data.</text>
</comment>
<sequence>MEDVWVSEDFGRSFVRMCAAGPFGRRVSPGLAVSPGKPQQVVLVGGGWNSSPERWDCWLSSNMGESWTEIPTPANELPRRQVVVAFLDSKLLVLGGHNRREPVLDAHLATVNWFSETAIWHPLMYKQGSSDDVVDEWSPGEMPCFLSHCSAVDAYQRKVFGLTTGANYTLGTLDIPKTGASDCPSIRVAMRPLQSLLPHASRASETAVSPSALGAGPLQQRLHILLPRDRRRLYFLEGEEGWLLATSSLRQRYQQEQLLRPLSSRLEACWSLPGELWAKVLLFLPLA</sequence>
<proteinExistence type="predicted"/>
<dbReference type="Proteomes" id="UP000649617">
    <property type="component" value="Unassembled WGS sequence"/>
</dbReference>
<dbReference type="Gene3D" id="2.120.10.80">
    <property type="entry name" value="Kelch-type beta propeller"/>
    <property type="match status" value="1"/>
</dbReference>
<keyword evidence="2" id="KW-1185">Reference proteome</keyword>
<evidence type="ECO:0000313" key="2">
    <source>
        <dbReference type="Proteomes" id="UP000649617"/>
    </source>
</evidence>
<name>A0A812MNN3_SYMPI</name>